<feature type="region of interest" description="Disordered" evidence="1">
    <location>
        <begin position="29"/>
        <end position="49"/>
    </location>
</feature>
<comment type="caution">
    <text evidence="2">The sequence shown here is derived from an EMBL/GenBank/DDBJ whole genome shotgun (WGS) entry which is preliminary data.</text>
</comment>
<proteinExistence type="predicted"/>
<sequence>MFFPLSYFSLSSPKQSFSLSLPKKQTFPTSLSQSISTSPPSQLVRPPHTRCPSLRISPHRYPLGLLGL</sequence>
<dbReference type="Proteomes" id="UP001419268">
    <property type="component" value="Unassembled WGS sequence"/>
</dbReference>
<keyword evidence="3" id="KW-1185">Reference proteome</keyword>
<organism evidence="2 3">
    <name type="scientific">Stephania cephalantha</name>
    <dbReference type="NCBI Taxonomy" id="152367"/>
    <lineage>
        <taxon>Eukaryota</taxon>
        <taxon>Viridiplantae</taxon>
        <taxon>Streptophyta</taxon>
        <taxon>Embryophyta</taxon>
        <taxon>Tracheophyta</taxon>
        <taxon>Spermatophyta</taxon>
        <taxon>Magnoliopsida</taxon>
        <taxon>Ranunculales</taxon>
        <taxon>Menispermaceae</taxon>
        <taxon>Menispermoideae</taxon>
        <taxon>Cissampelideae</taxon>
        <taxon>Stephania</taxon>
    </lineage>
</organism>
<dbReference type="EMBL" id="JBBNAG010000013">
    <property type="protein sequence ID" value="KAK9083291.1"/>
    <property type="molecule type" value="Genomic_DNA"/>
</dbReference>
<gene>
    <name evidence="2" type="ORF">Scep_029762</name>
</gene>
<dbReference type="AlphaFoldDB" id="A0AAP0DYC8"/>
<evidence type="ECO:0000313" key="2">
    <source>
        <dbReference type="EMBL" id="KAK9083291.1"/>
    </source>
</evidence>
<name>A0AAP0DYC8_9MAGN</name>
<feature type="compositionally biased region" description="Low complexity" evidence="1">
    <location>
        <begin position="29"/>
        <end position="43"/>
    </location>
</feature>
<accession>A0AAP0DYC8</accession>
<evidence type="ECO:0000313" key="3">
    <source>
        <dbReference type="Proteomes" id="UP001419268"/>
    </source>
</evidence>
<reference evidence="2 3" key="1">
    <citation type="submission" date="2024-01" db="EMBL/GenBank/DDBJ databases">
        <title>Genome assemblies of Stephania.</title>
        <authorList>
            <person name="Yang L."/>
        </authorList>
    </citation>
    <scope>NUCLEOTIDE SEQUENCE [LARGE SCALE GENOMIC DNA]</scope>
    <source>
        <strain evidence="2">JXDWG</strain>
        <tissue evidence="2">Leaf</tissue>
    </source>
</reference>
<evidence type="ECO:0000256" key="1">
    <source>
        <dbReference type="SAM" id="MobiDB-lite"/>
    </source>
</evidence>
<protein>
    <submittedName>
        <fullName evidence="2">Uncharacterized protein</fullName>
    </submittedName>
</protein>